<feature type="domain" description="Aldehyde dehydrogenase" evidence="4">
    <location>
        <begin position="42"/>
        <end position="494"/>
    </location>
</feature>
<organism evidence="5 6">
    <name type="scientific">Streptomyces tsukubensis (strain DSM 42081 / NBRC 108919 / NRRL 18488 / 9993)</name>
    <dbReference type="NCBI Taxonomy" id="1114943"/>
    <lineage>
        <taxon>Bacteria</taxon>
        <taxon>Bacillati</taxon>
        <taxon>Actinomycetota</taxon>
        <taxon>Actinomycetes</taxon>
        <taxon>Kitasatosporales</taxon>
        <taxon>Streptomycetaceae</taxon>
        <taxon>Streptomyces</taxon>
    </lineage>
</organism>
<dbReference type="PANTHER" id="PTHR11699">
    <property type="entry name" value="ALDEHYDE DEHYDROGENASE-RELATED"/>
    <property type="match status" value="1"/>
</dbReference>
<comment type="similarity">
    <text evidence="1">Belongs to the aldehyde dehydrogenase family.</text>
</comment>
<dbReference type="InterPro" id="IPR016160">
    <property type="entry name" value="Ald_DH_CS_CYS"/>
</dbReference>
<dbReference type="GO" id="GO:0016620">
    <property type="term" value="F:oxidoreductase activity, acting on the aldehyde or oxo group of donors, NAD or NADP as acceptor"/>
    <property type="evidence" value="ECO:0007669"/>
    <property type="project" value="InterPro"/>
</dbReference>
<evidence type="ECO:0000256" key="2">
    <source>
        <dbReference type="ARBA" id="ARBA00023002"/>
    </source>
</evidence>
<dbReference type="FunFam" id="3.40.309.10:FF:000012">
    <property type="entry name" value="Betaine aldehyde dehydrogenase"/>
    <property type="match status" value="1"/>
</dbReference>
<dbReference type="RefSeq" id="WP_130584958.1">
    <property type="nucleotide sequence ID" value="NZ_CP029159.1"/>
</dbReference>
<protein>
    <submittedName>
        <fullName evidence="5">Aldehyde dehydrogenase</fullName>
    </submittedName>
</protein>
<dbReference type="EMBL" id="CP029159">
    <property type="protein sequence ID" value="QKM68357.1"/>
    <property type="molecule type" value="Genomic_DNA"/>
</dbReference>
<feature type="compositionally biased region" description="Low complexity" evidence="3">
    <location>
        <begin position="1"/>
        <end position="10"/>
    </location>
</feature>
<evidence type="ECO:0000256" key="1">
    <source>
        <dbReference type="ARBA" id="ARBA00009986"/>
    </source>
</evidence>
<keyword evidence="6" id="KW-1185">Reference proteome</keyword>
<dbReference type="AlphaFoldDB" id="A0A7G3UD70"/>
<evidence type="ECO:0000256" key="3">
    <source>
        <dbReference type="SAM" id="MobiDB-lite"/>
    </source>
</evidence>
<dbReference type="Gene3D" id="3.40.309.10">
    <property type="entry name" value="Aldehyde Dehydrogenase, Chain A, domain 2"/>
    <property type="match status" value="1"/>
</dbReference>
<name>A0A7G3UD70_STRT9</name>
<evidence type="ECO:0000259" key="4">
    <source>
        <dbReference type="Pfam" id="PF00171"/>
    </source>
</evidence>
<dbReference type="Proteomes" id="UP000005940">
    <property type="component" value="Chromosome"/>
</dbReference>
<dbReference type="InterPro" id="IPR016162">
    <property type="entry name" value="Ald_DH_N"/>
</dbReference>
<proteinExistence type="inferred from homology"/>
<dbReference type="InterPro" id="IPR016161">
    <property type="entry name" value="Ald_DH/histidinol_DH"/>
</dbReference>
<evidence type="ECO:0000313" key="5">
    <source>
        <dbReference type="EMBL" id="QKM68357.1"/>
    </source>
</evidence>
<dbReference type="SUPFAM" id="SSF53720">
    <property type="entry name" value="ALDH-like"/>
    <property type="match status" value="1"/>
</dbReference>
<dbReference type="InterPro" id="IPR015590">
    <property type="entry name" value="Aldehyde_DH_dom"/>
</dbReference>
<dbReference type="PROSITE" id="PS00070">
    <property type="entry name" value="ALDEHYDE_DEHYDR_CYS"/>
    <property type="match status" value="1"/>
</dbReference>
<dbReference type="FunFam" id="3.40.605.10:FF:000007">
    <property type="entry name" value="NAD/NADP-dependent betaine aldehyde dehydrogenase"/>
    <property type="match status" value="1"/>
</dbReference>
<keyword evidence="2" id="KW-0560">Oxidoreductase</keyword>
<sequence length="507" mass="52579">MTPTTAGGPAAAPPPASPSPGTTPLSEWTSFTGDRRSAPGGSEVPLLDPATGARWGTAWQDPAAVDRAVAAARGALRSPSWAGLPQHARADLLYRLGDVLAAHGDELAALETRANGKPLTATRGEVAALVRWYRYFAAVAETLEDRSRALSATASAVIREEPLGVVAALTPFNGALSLGSWKLAPALAAGNTVVLKPPPQAPASSVRLAELALEAGFPPGVVTTVIGGAAEARRLTEHPDVAMVTFTGSTAVARVLGALAAARMKRFVCEAGGKSAHLVFADGDLDAAVTAARQGAFSAAGQTCVAGSRLLVEESVYDEFLARFAASVEGLRVGDPRDPGTHVGPLASAAALERVESYVAGAVRDGARVLTGGQRPDNDGGFWYRPTVLAGVRADMAVCREEIFGPVATVQSFSGEDEAVALANSLEYGLAAGLWTRDASRAHRVASRLEAGVVWVNTYRLLHWSVPFGGHKQSGLGRENGVEAVREFLQTKSVVTEHGTPADPFAH</sequence>
<gene>
    <name evidence="5" type="ORF">STSU_015390</name>
</gene>
<reference evidence="5 6" key="1">
    <citation type="journal article" date="2012" name="J. Bacteriol.">
        <title>Draft genome of Streptomyces tsukubaensis NRRL 18488, the producer of the clinically important immunosuppressant tacrolimus (FK506).</title>
        <authorList>
            <person name="Barreiro C."/>
            <person name="Prieto C."/>
            <person name="Sola-Landa A."/>
            <person name="Solera E."/>
            <person name="Martinez-Castro M."/>
            <person name="Perez-Redondo R."/>
            <person name="Garcia-Estrada C."/>
            <person name="Aparicio J.F."/>
            <person name="Fernandez-Martinez L.T."/>
            <person name="Santos-Aberturas J."/>
            <person name="Salehi-Najafabadi Z."/>
            <person name="Rodriguez-Garcia A."/>
            <person name="Tauch A."/>
            <person name="Martin J.F."/>
        </authorList>
    </citation>
    <scope>NUCLEOTIDE SEQUENCE [LARGE SCALE GENOMIC DNA]</scope>
    <source>
        <strain evidence="6">DSM 42081 / NBRC 108919 / NRRL 18488 / 9993</strain>
    </source>
</reference>
<dbReference type="Pfam" id="PF00171">
    <property type="entry name" value="Aldedh"/>
    <property type="match status" value="1"/>
</dbReference>
<accession>A0A7G3UD70</accession>
<dbReference type="Gene3D" id="3.40.605.10">
    <property type="entry name" value="Aldehyde Dehydrogenase, Chain A, domain 1"/>
    <property type="match status" value="1"/>
</dbReference>
<evidence type="ECO:0000313" key="6">
    <source>
        <dbReference type="Proteomes" id="UP000005940"/>
    </source>
</evidence>
<dbReference type="InterPro" id="IPR016163">
    <property type="entry name" value="Ald_DH_C"/>
</dbReference>
<feature type="region of interest" description="Disordered" evidence="3">
    <location>
        <begin position="1"/>
        <end position="49"/>
    </location>
</feature>